<sequence length="147" mass="16158">MSSAANDPWVESIEESQQHRSQTGEAILDESNVSVRWSTRLATPHSPPPPPTSGKKNMQKRKNLEPTSTSATESRLLSPAQHPGFRKISSSPVWLPNTASTTVRLPGAEQQDDDIIPATFPWRTMGNTRVHWLSILSADSCNLSSVE</sequence>
<organism evidence="2 3">
    <name type="scientific">Onychostoma macrolepis</name>
    <dbReference type="NCBI Taxonomy" id="369639"/>
    <lineage>
        <taxon>Eukaryota</taxon>
        <taxon>Metazoa</taxon>
        <taxon>Chordata</taxon>
        <taxon>Craniata</taxon>
        <taxon>Vertebrata</taxon>
        <taxon>Euteleostomi</taxon>
        <taxon>Actinopterygii</taxon>
        <taxon>Neopterygii</taxon>
        <taxon>Teleostei</taxon>
        <taxon>Ostariophysi</taxon>
        <taxon>Cypriniformes</taxon>
        <taxon>Cyprinidae</taxon>
        <taxon>Acrossocheilinae</taxon>
        <taxon>Onychostoma</taxon>
    </lineage>
</organism>
<reference evidence="2 3" key="1">
    <citation type="submission" date="2020-04" db="EMBL/GenBank/DDBJ databases">
        <title>Chromosome-level genome assembly of a cyprinid fish Onychostoma macrolepis by integration of Nanopore Sequencing, Bionano and Hi-C technology.</title>
        <authorList>
            <person name="Wang D."/>
        </authorList>
    </citation>
    <scope>NUCLEOTIDE SEQUENCE [LARGE SCALE GENOMIC DNA]</scope>
    <source>
        <strain evidence="2">SWU-2019</strain>
        <tissue evidence="2">Muscle</tissue>
    </source>
</reference>
<protein>
    <submittedName>
        <fullName evidence="2">Uncharacterized protein</fullName>
    </submittedName>
</protein>
<name>A0A7J6C6B1_9TELE</name>
<keyword evidence="3" id="KW-1185">Reference proteome</keyword>
<evidence type="ECO:0000313" key="2">
    <source>
        <dbReference type="EMBL" id="KAF4102818.1"/>
    </source>
</evidence>
<gene>
    <name evidence="2" type="ORF">G5714_015701</name>
</gene>
<dbReference type="AlphaFoldDB" id="A0A7J6C6B1"/>
<dbReference type="EMBL" id="JAAMOB010000016">
    <property type="protein sequence ID" value="KAF4102818.1"/>
    <property type="molecule type" value="Genomic_DNA"/>
</dbReference>
<dbReference type="Proteomes" id="UP000579812">
    <property type="component" value="Unassembled WGS sequence"/>
</dbReference>
<proteinExistence type="predicted"/>
<comment type="caution">
    <text evidence="2">The sequence shown here is derived from an EMBL/GenBank/DDBJ whole genome shotgun (WGS) entry which is preliminary data.</text>
</comment>
<feature type="compositionally biased region" description="Polar residues" evidence="1">
    <location>
        <begin position="31"/>
        <end position="41"/>
    </location>
</feature>
<evidence type="ECO:0000256" key="1">
    <source>
        <dbReference type="SAM" id="MobiDB-lite"/>
    </source>
</evidence>
<evidence type="ECO:0000313" key="3">
    <source>
        <dbReference type="Proteomes" id="UP000579812"/>
    </source>
</evidence>
<feature type="compositionally biased region" description="Polar residues" evidence="1">
    <location>
        <begin position="65"/>
        <end position="75"/>
    </location>
</feature>
<feature type="region of interest" description="Disordered" evidence="1">
    <location>
        <begin position="1"/>
        <end position="93"/>
    </location>
</feature>
<accession>A0A7J6C6B1</accession>